<dbReference type="InterPro" id="IPR001296">
    <property type="entry name" value="Glyco_trans_1"/>
</dbReference>
<dbReference type="PANTHER" id="PTHR12526">
    <property type="entry name" value="GLYCOSYLTRANSFERASE"/>
    <property type="match status" value="1"/>
</dbReference>
<dbReference type="RefSeq" id="WP_187542707.1">
    <property type="nucleotide sequence ID" value="NZ_CP060717.1"/>
</dbReference>
<dbReference type="KEGG" id="srhi:H9L12_03955"/>
<dbReference type="GO" id="GO:0016757">
    <property type="term" value="F:glycosyltransferase activity"/>
    <property type="evidence" value="ECO:0007669"/>
    <property type="project" value="InterPro"/>
</dbReference>
<evidence type="ECO:0000259" key="1">
    <source>
        <dbReference type="Pfam" id="PF00534"/>
    </source>
</evidence>
<dbReference type="Gene3D" id="3.40.50.2000">
    <property type="entry name" value="Glycogen Phosphorylase B"/>
    <property type="match status" value="2"/>
</dbReference>
<keyword evidence="4" id="KW-1185">Reference proteome</keyword>
<dbReference type="EMBL" id="CP060717">
    <property type="protein sequence ID" value="QNN65722.1"/>
    <property type="molecule type" value="Genomic_DNA"/>
</dbReference>
<evidence type="ECO:0000313" key="3">
    <source>
        <dbReference type="EMBL" id="QNN65722.1"/>
    </source>
</evidence>
<keyword evidence="3" id="KW-0808">Transferase</keyword>
<dbReference type="Pfam" id="PF00534">
    <property type="entry name" value="Glycos_transf_1"/>
    <property type="match status" value="1"/>
</dbReference>
<dbReference type="InterPro" id="IPR028098">
    <property type="entry name" value="Glyco_trans_4-like_N"/>
</dbReference>
<name>A0A7G9SCZ7_9SPHN</name>
<accession>A0A7G9SCZ7</accession>
<proteinExistence type="predicted"/>
<dbReference type="Proteomes" id="UP000515955">
    <property type="component" value="Chromosome"/>
</dbReference>
<sequence length="355" mass="38602">MSADSGTRRSIALLLPSLKFGGAERVALALADAFVAAGHKVSILLMSAEGEFLAEARDRFEVVDLQCNRTRKLPLRLANYLRDASPDLLVSSFWKLNLCACLARVAHPSTRLLLWEHSPPSLSKQSPSLLYGVSSTLLYRLATGIVCVSRGVRDDVLSLTTGLEDRLVVIHNPIPAPRNLPRRSAKTRRKRIAWIGRLDEPKNPGLMIETLAMLPDLDLVMAGEGRLRADLERSANALGLDARVQFLGFVPNAYAVLAEADLLVLTSDREGLPSVLVEAMHAGIGVVATDCGTGVRDIIRMPEHGLVCAKRNPEALAAAINEALSRTFAPDHQRKRAEAFDPAVIAGQFLEMARL</sequence>
<reference evidence="3 4" key="1">
    <citation type="submission" date="2020-08" db="EMBL/GenBank/DDBJ databases">
        <title>Genome sequence of Sphingomonas rhizophila KACC 19189T.</title>
        <authorList>
            <person name="Hyun D.-W."/>
            <person name="Bae J.-W."/>
        </authorList>
    </citation>
    <scope>NUCLEOTIDE SEQUENCE [LARGE SCALE GENOMIC DNA]</scope>
    <source>
        <strain evidence="3 4">KACC 19189</strain>
    </source>
</reference>
<evidence type="ECO:0000259" key="2">
    <source>
        <dbReference type="Pfam" id="PF13439"/>
    </source>
</evidence>
<dbReference type="SUPFAM" id="SSF53756">
    <property type="entry name" value="UDP-Glycosyltransferase/glycogen phosphorylase"/>
    <property type="match status" value="1"/>
</dbReference>
<organism evidence="3 4">
    <name type="scientific">Sphingomonas rhizophila</name>
    <dbReference type="NCBI Taxonomy" id="2071607"/>
    <lineage>
        <taxon>Bacteria</taxon>
        <taxon>Pseudomonadati</taxon>
        <taxon>Pseudomonadota</taxon>
        <taxon>Alphaproteobacteria</taxon>
        <taxon>Sphingomonadales</taxon>
        <taxon>Sphingomonadaceae</taxon>
        <taxon>Sphingomonas</taxon>
    </lineage>
</organism>
<gene>
    <name evidence="3" type="ORF">H9L12_03955</name>
</gene>
<evidence type="ECO:0000313" key="4">
    <source>
        <dbReference type="Proteomes" id="UP000515955"/>
    </source>
</evidence>
<protein>
    <submittedName>
        <fullName evidence="3">Glycosyltransferase</fullName>
    </submittedName>
</protein>
<feature type="domain" description="Glycosyltransferase subfamily 4-like N-terminal" evidence="2">
    <location>
        <begin position="20"/>
        <end position="175"/>
    </location>
</feature>
<dbReference type="CDD" id="cd03811">
    <property type="entry name" value="GT4_GT28_WabH-like"/>
    <property type="match status" value="1"/>
</dbReference>
<dbReference type="Pfam" id="PF13439">
    <property type="entry name" value="Glyco_transf_4"/>
    <property type="match status" value="1"/>
</dbReference>
<feature type="domain" description="Glycosyl transferase family 1" evidence="1">
    <location>
        <begin position="185"/>
        <end position="336"/>
    </location>
</feature>
<dbReference type="AlphaFoldDB" id="A0A7G9SCZ7"/>